<dbReference type="InterPro" id="IPR028098">
    <property type="entry name" value="Glyco_trans_4-like_N"/>
</dbReference>
<dbReference type="GO" id="GO:0016757">
    <property type="term" value="F:glycosyltransferase activity"/>
    <property type="evidence" value="ECO:0007669"/>
    <property type="project" value="InterPro"/>
</dbReference>
<keyword evidence="4" id="KW-1185">Reference proteome</keyword>
<dbReference type="PANTHER" id="PTHR45947">
    <property type="entry name" value="SULFOQUINOVOSYL TRANSFERASE SQD2"/>
    <property type="match status" value="1"/>
</dbReference>
<dbReference type="Gene3D" id="3.40.50.2000">
    <property type="entry name" value="Glycogen Phosphorylase B"/>
    <property type="match status" value="2"/>
</dbReference>
<evidence type="ECO:0000313" key="3">
    <source>
        <dbReference type="EMBL" id="BAP55368.1"/>
    </source>
</evidence>
<accession>A0A090ACD3</accession>
<dbReference type="EMBL" id="AP014633">
    <property type="protein sequence ID" value="BAP55368.1"/>
    <property type="molecule type" value="Genomic_DNA"/>
</dbReference>
<protein>
    <submittedName>
        <fullName evidence="3">Glycosyl transferase, group 1</fullName>
    </submittedName>
</protein>
<dbReference type="KEGG" id="tig:THII_1071"/>
<keyword evidence="3" id="KW-0808">Transferase</keyword>
<dbReference type="Pfam" id="PF00534">
    <property type="entry name" value="Glycos_transf_1"/>
    <property type="match status" value="1"/>
</dbReference>
<evidence type="ECO:0000259" key="2">
    <source>
        <dbReference type="Pfam" id="PF13439"/>
    </source>
</evidence>
<proteinExistence type="predicted"/>
<dbReference type="OrthoDB" id="7847955at2"/>
<dbReference type="Proteomes" id="UP000031623">
    <property type="component" value="Chromosome"/>
</dbReference>
<dbReference type="InterPro" id="IPR001296">
    <property type="entry name" value="Glyco_trans_1"/>
</dbReference>
<reference evidence="3 4" key="1">
    <citation type="journal article" date="2014" name="ISME J.">
        <title>Ecophysiology of Thioploca ingrica as revealed by the complete genome sequence supplemented with proteomic evidence.</title>
        <authorList>
            <person name="Kojima H."/>
            <person name="Ogura Y."/>
            <person name="Yamamoto N."/>
            <person name="Togashi T."/>
            <person name="Mori H."/>
            <person name="Watanabe T."/>
            <person name="Nemoto F."/>
            <person name="Kurokawa K."/>
            <person name="Hayashi T."/>
            <person name="Fukui M."/>
        </authorList>
    </citation>
    <scope>NUCLEOTIDE SEQUENCE [LARGE SCALE GENOMIC DNA]</scope>
</reference>
<dbReference type="HOGENOM" id="CLU_009583_0_1_6"/>
<feature type="domain" description="Glycosyltransferase subfamily 4-like N-terminal" evidence="2">
    <location>
        <begin position="43"/>
        <end position="170"/>
    </location>
</feature>
<dbReference type="PANTHER" id="PTHR45947:SF3">
    <property type="entry name" value="SULFOQUINOVOSYL TRANSFERASE SQD2"/>
    <property type="match status" value="1"/>
</dbReference>
<dbReference type="Pfam" id="PF13439">
    <property type="entry name" value="Glyco_transf_4"/>
    <property type="match status" value="1"/>
</dbReference>
<feature type="domain" description="Glycosyl transferase family 1" evidence="1">
    <location>
        <begin position="174"/>
        <end position="335"/>
    </location>
</feature>
<evidence type="ECO:0000313" key="4">
    <source>
        <dbReference type="Proteomes" id="UP000031623"/>
    </source>
</evidence>
<dbReference type="SUPFAM" id="SSF53756">
    <property type="entry name" value="UDP-Glycosyltransferase/glycogen phosphorylase"/>
    <property type="match status" value="1"/>
</dbReference>
<dbReference type="STRING" id="40754.THII_1071"/>
<evidence type="ECO:0000259" key="1">
    <source>
        <dbReference type="Pfam" id="PF00534"/>
    </source>
</evidence>
<name>A0A090ACD3_9GAMM</name>
<sequence>MKILHLIDSLDFGGAQTVVKSIFEQDHSNDIFLLALRRTERIITISHPNITLYNSSSKYSFLPLLKIRQIIKREKIDILHCHLFRSQGFGWLVKTFCCSKIKLIFHEHGQIFGSDSDNLLEDKLFILFLQFAKNKVDLFIAVSETTKNKLITRTNIEYNKINVLYNPIHLKSLKKSQTSSNVFYVGFIGRLIERKSVKIYLQAAEKIVKKHDNIIFLIAGDGPQKSIVIDTIKQLNRSDKINYLGYIQNVSQFYSKLDCLVIPSLWEPMGVVVIEAQLAGVPVIASDIDSFKELITDGYNGIFFKSNNVQDLINKIEFLVKDNELQKKIIYNAYNSSQNFSISSYLPKLKQLYLLLTRYKK</sequence>
<gene>
    <name evidence="3" type="ORF">THII_1071</name>
</gene>
<organism evidence="3 4">
    <name type="scientific">Thioploca ingrica</name>
    <dbReference type="NCBI Taxonomy" id="40754"/>
    <lineage>
        <taxon>Bacteria</taxon>
        <taxon>Pseudomonadati</taxon>
        <taxon>Pseudomonadota</taxon>
        <taxon>Gammaproteobacteria</taxon>
        <taxon>Thiotrichales</taxon>
        <taxon>Thiotrichaceae</taxon>
        <taxon>Thioploca</taxon>
    </lineage>
</organism>
<dbReference type="AlphaFoldDB" id="A0A090ACD3"/>
<dbReference type="InterPro" id="IPR050194">
    <property type="entry name" value="Glycosyltransferase_grp1"/>
</dbReference>
<dbReference type="CDD" id="cd03801">
    <property type="entry name" value="GT4_PimA-like"/>
    <property type="match status" value="1"/>
</dbReference>